<feature type="domain" description="N-acetyltransferase" evidence="3">
    <location>
        <begin position="2"/>
        <end position="150"/>
    </location>
</feature>
<dbReference type="PANTHER" id="PTHR43420:SF44">
    <property type="entry name" value="ACETYLTRANSFERASE YPEA"/>
    <property type="match status" value="1"/>
</dbReference>
<gene>
    <name evidence="4" type="ORF">SAMN04488508_110147</name>
</gene>
<accession>A0A1M6K9P0</accession>
<dbReference type="InterPro" id="IPR000182">
    <property type="entry name" value="GNAT_dom"/>
</dbReference>
<feature type="domain" description="N-acetyltransferase" evidence="3">
    <location>
        <begin position="160"/>
        <end position="286"/>
    </location>
</feature>
<keyword evidence="4" id="KW-0689">Ribosomal protein</keyword>
<dbReference type="Proteomes" id="UP000184432">
    <property type="component" value="Unassembled WGS sequence"/>
</dbReference>
<dbReference type="SUPFAM" id="SSF55729">
    <property type="entry name" value="Acyl-CoA N-acyltransferases (Nat)"/>
    <property type="match status" value="2"/>
</dbReference>
<dbReference type="PANTHER" id="PTHR43420">
    <property type="entry name" value="ACETYLTRANSFERASE"/>
    <property type="match status" value="1"/>
</dbReference>
<evidence type="ECO:0000256" key="2">
    <source>
        <dbReference type="ARBA" id="ARBA00023315"/>
    </source>
</evidence>
<evidence type="ECO:0000313" key="5">
    <source>
        <dbReference type="Proteomes" id="UP000184432"/>
    </source>
</evidence>
<keyword evidence="4" id="KW-0687">Ribonucleoprotein</keyword>
<organism evidence="4 5">
    <name type="scientific">Aquimarina spongiae</name>
    <dbReference type="NCBI Taxonomy" id="570521"/>
    <lineage>
        <taxon>Bacteria</taxon>
        <taxon>Pseudomonadati</taxon>
        <taxon>Bacteroidota</taxon>
        <taxon>Flavobacteriia</taxon>
        <taxon>Flavobacteriales</taxon>
        <taxon>Flavobacteriaceae</taxon>
        <taxon>Aquimarina</taxon>
    </lineage>
</organism>
<dbReference type="AlphaFoldDB" id="A0A1M6K9P0"/>
<keyword evidence="2" id="KW-0012">Acyltransferase</keyword>
<proteinExistence type="predicted"/>
<evidence type="ECO:0000259" key="3">
    <source>
        <dbReference type="PROSITE" id="PS51186"/>
    </source>
</evidence>
<dbReference type="OrthoDB" id="4228396at2"/>
<dbReference type="EMBL" id="FQYP01000010">
    <property type="protein sequence ID" value="SHJ55577.1"/>
    <property type="molecule type" value="Genomic_DNA"/>
</dbReference>
<reference evidence="5" key="1">
    <citation type="submission" date="2016-11" db="EMBL/GenBank/DDBJ databases">
        <authorList>
            <person name="Varghese N."/>
            <person name="Submissions S."/>
        </authorList>
    </citation>
    <scope>NUCLEOTIDE SEQUENCE [LARGE SCALE GENOMIC DNA]</scope>
    <source>
        <strain evidence="5">DSM 22623</strain>
    </source>
</reference>
<dbReference type="CDD" id="cd04301">
    <property type="entry name" value="NAT_SF"/>
    <property type="match status" value="2"/>
</dbReference>
<protein>
    <submittedName>
        <fullName evidence="4">Ribosomal protein S18 acetylase RimI</fullName>
    </submittedName>
</protein>
<evidence type="ECO:0000313" key="4">
    <source>
        <dbReference type="EMBL" id="SHJ55577.1"/>
    </source>
</evidence>
<dbReference type="PROSITE" id="PS51186">
    <property type="entry name" value="GNAT"/>
    <property type="match status" value="2"/>
</dbReference>
<dbReference type="RefSeq" id="WP_073320678.1">
    <property type="nucleotide sequence ID" value="NZ_FQYP01000010.1"/>
</dbReference>
<dbReference type="GO" id="GO:0016747">
    <property type="term" value="F:acyltransferase activity, transferring groups other than amino-acyl groups"/>
    <property type="evidence" value="ECO:0007669"/>
    <property type="project" value="InterPro"/>
</dbReference>
<evidence type="ECO:0000256" key="1">
    <source>
        <dbReference type="ARBA" id="ARBA00022679"/>
    </source>
</evidence>
<name>A0A1M6K9P0_9FLAO</name>
<sequence>MITFKTLDGIDIKDIHSCFLEAFANYEVPFNITLDEFSYMLARRGCDFSMSYGAFSGNVLVGFVLNGIGIWNGIPTAYDTGTGIIPNFQGKGIAKDLFRFVIEDLVDKGQKQYLLEVIKTNTKAVQLYKELGFEVTRTYDYYVFENKDLDKVQSKQQVSVVFKSIEKPDWGEITSFFSIPQSWQNNRESVERKLSHFKILQMLINETVVGYGAIEMHTGDIPLLVIHPDHRRKGLGTSLLKELAAFSTSGMIKMINIESSYEPFTRFFKYLQVPPGKGQYEMILTF</sequence>
<dbReference type="STRING" id="570521.SAMN04488508_110147"/>
<dbReference type="InterPro" id="IPR050680">
    <property type="entry name" value="YpeA/RimI_acetyltransf"/>
</dbReference>
<dbReference type="InterPro" id="IPR016181">
    <property type="entry name" value="Acyl_CoA_acyltransferase"/>
</dbReference>
<dbReference type="Pfam" id="PF00583">
    <property type="entry name" value="Acetyltransf_1"/>
    <property type="match status" value="2"/>
</dbReference>
<keyword evidence="1" id="KW-0808">Transferase</keyword>
<dbReference type="GO" id="GO:0005840">
    <property type="term" value="C:ribosome"/>
    <property type="evidence" value="ECO:0007669"/>
    <property type="project" value="UniProtKB-KW"/>
</dbReference>
<keyword evidence="5" id="KW-1185">Reference proteome</keyword>
<dbReference type="Gene3D" id="3.40.630.30">
    <property type="match status" value="2"/>
</dbReference>